<accession>A0ABT4PX77</accession>
<reference evidence="1" key="1">
    <citation type="submission" date="2022-12" db="EMBL/GenBank/DDBJ databases">
        <authorList>
            <person name="Deng Y."/>
            <person name="Zhang Y.-Q."/>
        </authorList>
    </citation>
    <scope>NUCLEOTIDE SEQUENCE</scope>
    <source>
        <strain evidence="1">CPCC 205372</strain>
    </source>
</reference>
<dbReference type="EMBL" id="JAPZPY010000009">
    <property type="protein sequence ID" value="MCZ8381096.1"/>
    <property type="molecule type" value="Genomic_DNA"/>
</dbReference>
<organism evidence="1 2">
    <name type="scientific">Mycobacterium hippophais</name>
    <dbReference type="NCBI Taxonomy" id="3016340"/>
    <lineage>
        <taxon>Bacteria</taxon>
        <taxon>Bacillati</taxon>
        <taxon>Actinomycetota</taxon>
        <taxon>Actinomycetes</taxon>
        <taxon>Mycobacteriales</taxon>
        <taxon>Mycobacteriaceae</taxon>
        <taxon>Mycobacterium</taxon>
    </lineage>
</organism>
<evidence type="ECO:0000313" key="2">
    <source>
        <dbReference type="Proteomes" id="UP001142153"/>
    </source>
</evidence>
<keyword evidence="1" id="KW-0560">Oxidoreductase</keyword>
<comment type="caution">
    <text evidence="1">The sequence shown here is derived from an EMBL/GenBank/DDBJ whole genome shotgun (WGS) entry which is preliminary data.</text>
</comment>
<dbReference type="Pfam" id="PF10014">
    <property type="entry name" value="2OG-Fe_Oxy_2"/>
    <property type="match status" value="1"/>
</dbReference>
<dbReference type="Proteomes" id="UP001142153">
    <property type="component" value="Unassembled WGS sequence"/>
</dbReference>
<sequence>MRHANHPALHRGTDPAFTAGRALRRDRVTLLPAAAVLRRLDASPSAWREFSTHWDELVPDGYAADHGCRRTRRYGHYLFTPAGWNFRRLPHHAFLQPEDSNVLYIGQDRHFDPLTEAFAGDPILSRLHDMLAEVAMTLENRDVWHVKVTPFRVFASADLHGQPTPEGRHRDGVTLVTSLLIARCNVVGGASSVFDPDGRTLLTAELTEPGTLLLGDDRCTLHEVTPIRPVNPSAPARRDVLVVTFAGSDA</sequence>
<name>A0ABT4PX77_9MYCO</name>
<dbReference type="InterPro" id="IPR018724">
    <property type="entry name" value="2OG-Fe_dioxygenase"/>
</dbReference>
<proteinExistence type="predicted"/>
<keyword evidence="2" id="KW-1185">Reference proteome</keyword>
<keyword evidence="1" id="KW-0223">Dioxygenase</keyword>
<evidence type="ECO:0000313" key="1">
    <source>
        <dbReference type="EMBL" id="MCZ8381096.1"/>
    </source>
</evidence>
<dbReference type="Gene3D" id="2.60.120.620">
    <property type="entry name" value="q2cbj1_9rhob like domain"/>
    <property type="match status" value="1"/>
</dbReference>
<dbReference type="GO" id="GO:0051213">
    <property type="term" value="F:dioxygenase activity"/>
    <property type="evidence" value="ECO:0007669"/>
    <property type="project" value="UniProtKB-KW"/>
</dbReference>
<protein>
    <submittedName>
        <fullName evidence="1">2OG-Fe dioxygenase family protein</fullName>
    </submittedName>
</protein>
<gene>
    <name evidence="1" type="ORF">O6P37_19690</name>
</gene>
<dbReference type="RefSeq" id="WP_269895644.1">
    <property type="nucleotide sequence ID" value="NZ_JAPZPY010000009.1"/>
</dbReference>